<dbReference type="Proteomes" id="UP000601108">
    <property type="component" value="Unassembled WGS sequence"/>
</dbReference>
<dbReference type="AlphaFoldDB" id="A0A918JQP4"/>
<feature type="domain" description="N-acetyltransferase" evidence="1">
    <location>
        <begin position="2"/>
        <end position="174"/>
    </location>
</feature>
<dbReference type="Gene3D" id="3.40.630.30">
    <property type="match status" value="1"/>
</dbReference>
<protein>
    <submittedName>
        <fullName evidence="2">N-acetyltransferase</fullName>
    </submittedName>
</protein>
<evidence type="ECO:0000259" key="1">
    <source>
        <dbReference type="PROSITE" id="PS51186"/>
    </source>
</evidence>
<organism evidence="2 3">
    <name type="scientific">Aquimarina muelleri</name>
    <dbReference type="NCBI Taxonomy" id="279356"/>
    <lineage>
        <taxon>Bacteria</taxon>
        <taxon>Pseudomonadati</taxon>
        <taxon>Bacteroidota</taxon>
        <taxon>Flavobacteriia</taxon>
        <taxon>Flavobacteriales</taxon>
        <taxon>Flavobacteriaceae</taxon>
        <taxon>Aquimarina</taxon>
    </lineage>
</organism>
<dbReference type="RefSeq" id="WP_027412821.1">
    <property type="nucleotide sequence ID" value="NZ_BMWS01000001.1"/>
</dbReference>
<reference evidence="2 3" key="1">
    <citation type="journal article" date="2014" name="Int. J. Syst. Evol. Microbiol.">
        <title>Complete genome sequence of Corynebacterium casei LMG S-19264T (=DSM 44701T), isolated from a smear-ripened cheese.</title>
        <authorList>
            <consortium name="US DOE Joint Genome Institute (JGI-PGF)"/>
            <person name="Walter F."/>
            <person name="Albersmeier A."/>
            <person name="Kalinowski J."/>
            <person name="Ruckert C."/>
        </authorList>
    </citation>
    <scope>NUCLEOTIDE SEQUENCE [LARGE SCALE GENOMIC DNA]</scope>
    <source>
        <strain evidence="2 3">KCTC 12285</strain>
    </source>
</reference>
<evidence type="ECO:0000313" key="3">
    <source>
        <dbReference type="Proteomes" id="UP000601108"/>
    </source>
</evidence>
<proteinExistence type="predicted"/>
<sequence length="183" mass="21199">MIHIKKATVKDAEHISYLGRKTFEESYGEFFENSNNLNEYLDSAFSLHKITTSLQKPENIYWIAIKEDSSVPVGYAKLKLNSPTEFIKDTNVCKLQRIYVLQGYEGKGIGSKLHECVIKKVIDNDYNYLWLSNLKIKKQAVEFYKKKGYLVAGEHYFTIGEETFGFWAMKTKLCSKPKKSKDI</sequence>
<comment type="caution">
    <text evidence="2">The sequence shown here is derived from an EMBL/GenBank/DDBJ whole genome shotgun (WGS) entry which is preliminary data.</text>
</comment>
<dbReference type="InterPro" id="IPR000182">
    <property type="entry name" value="GNAT_dom"/>
</dbReference>
<dbReference type="EMBL" id="BMWS01000001">
    <property type="protein sequence ID" value="GGX02372.1"/>
    <property type="molecule type" value="Genomic_DNA"/>
</dbReference>
<dbReference type="SUPFAM" id="SSF55729">
    <property type="entry name" value="Acyl-CoA N-acyltransferases (Nat)"/>
    <property type="match status" value="1"/>
</dbReference>
<accession>A0A918JQP4</accession>
<dbReference type="GO" id="GO:0016747">
    <property type="term" value="F:acyltransferase activity, transferring groups other than amino-acyl groups"/>
    <property type="evidence" value="ECO:0007669"/>
    <property type="project" value="InterPro"/>
</dbReference>
<gene>
    <name evidence="2" type="ORF">GCM10007384_00090</name>
</gene>
<dbReference type="InterPro" id="IPR016181">
    <property type="entry name" value="Acyl_CoA_acyltransferase"/>
</dbReference>
<keyword evidence="3" id="KW-1185">Reference proteome</keyword>
<dbReference type="CDD" id="cd04301">
    <property type="entry name" value="NAT_SF"/>
    <property type="match status" value="1"/>
</dbReference>
<evidence type="ECO:0000313" key="2">
    <source>
        <dbReference type="EMBL" id="GGX02372.1"/>
    </source>
</evidence>
<name>A0A918JQP4_9FLAO</name>
<dbReference type="PROSITE" id="PS51186">
    <property type="entry name" value="GNAT"/>
    <property type="match status" value="1"/>
</dbReference>
<dbReference type="Pfam" id="PF00583">
    <property type="entry name" value="Acetyltransf_1"/>
    <property type="match status" value="1"/>
</dbReference>